<dbReference type="Proteomes" id="UP001596395">
    <property type="component" value="Unassembled WGS sequence"/>
</dbReference>
<evidence type="ECO:0000259" key="1">
    <source>
        <dbReference type="Pfam" id="PF01541"/>
    </source>
</evidence>
<evidence type="ECO:0000313" key="2">
    <source>
        <dbReference type="EMBL" id="MFC6954308.1"/>
    </source>
</evidence>
<dbReference type="Gene3D" id="3.40.1440.10">
    <property type="entry name" value="GIY-YIG endonuclease"/>
    <property type="match status" value="1"/>
</dbReference>
<name>A0ABD5VHI0_9EURY</name>
<comment type="caution">
    <text evidence="2">The sequence shown here is derived from an EMBL/GenBank/DDBJ whole genome shotgun (WGS) entry which is preliminary data.</text>
</comment>
<dbReference type="Pfam" id="PF01541">
    <property type="entry name" value="GIY-YIG"/>
    <property type="match status" value="1"/>
</dbReference>
<proteinExistence type="predicted"/>
<protein>
    <submittedName>
        <fullName evidence="2">GIY-YIG nuclease family protein</fullName>
    </submittedName>
</protein>
<dbReference type="AlphaFoldDB" id="A0ABD5VHI0"/>
<keyword evidence="3" id="KW-1185">Reference proteome</keyword>
<feature type="domain" description="GIY-YIG" evidence="1">
    <location>
        <begin position="15"/>
        <end position="76"/>
    </location>
</feature>
<dbReference type="EMBL" id="JBHSXN010000003">
    <property type="protein sequence ID" value="MFC6954308.1"/>
    <property type="molecule type" value="Genomic_DNA"/>
</dbReference>
<accession>A0ABD5VHI0</accession>
<dbReference type="SUPFAM" id="SSF82771">
    <property type="entry name" value="GIY-YIG endonuclease"/>
    <property type="match status" value="1"/>
</dbReference>
<sequence>MSSTATATSSSETKTVYILALADDTYYVGATNQLARRLRQHRDGHGAKWTQRHEVVELAAFNANLSRWQAVEKETTLRMMAAYGWRNVRGGPWTQRDLSSPPAALDQ</sequence>
<reference evidence="2 3" key="1">
    <citation type="journal article" date="2019" name="Int. J. Syst. Evol. Microbiol.">
        <title>The Global Catalogue of Microorganisms (GCM) 10K type strain sequencing project: providing services to taxonomists for standard genome sequencing and annotation.</title>
        <authorList>
            <consortium name="The Broad Institute Genomics Platform"/>
            <consortium name="The Broad Institute Genome Sequencing Center for Infectious Disease"/>
            <person name="Wu L."/>
            <person name="Ma J."/>
        </authorList>
    </citation>
    <scope>NUCLEOTIDE SEQUENCE [LARGE SCALE GENOMIC DNA]</scope>
    <source>
        <strain evidence="2 3">GX26</strain>
    </source>
</reference>
<dbReference type="InterPro" id="IPR035901">
    <property type="entry name" value="GIY-YIG_endonuc_sf"/>
</dbReference>
<evidence type="ECO:0000313" key="3">
    <source>
        <dbReference type="Proteomes" id="UP001596395"/>
    </source>
</evidence>
<dbReference type="PANTHER" id="PTHR34477:SF1">
    <property type="entry name" value="UPF0213 PROTEIN YHBQ"/>
    <property type="match status" value="1"/>
</dbReference>
<dbReference type="InterPro" id="IPR000305">
    <property type="entry name" value="GIY-YIG_endonuc"/>
</dbReference>
<gene>
    <name evidence="2" type="ORF">ACFQGB_15705</name>
</gene>
<organism evidence="2 3">
    <name type="scientific">Halorubellus litoreus</name>
    <dbReference type="NCBI Taxonomy" id="755308"/>
    <lineage>
        <taxon>Archaea</taxon>
        <taxon>Methanobacteriati</taxon>
        <taxon>Methanobacteriota</taxon>
        <taxon>Stenosarchaea group</taxon>
        <taxon>Halobacteria</taxon>
        <taxon>Halobacteriales</taxon>
        <taxon>Halorubellaceae</taxon>
        <taxon>Halorubellus</taxon>
    </lineage>
</organism>
<dbReference type="PANTHER" id="PTHR34477">
    <property type="entry name" value="UPF0213 PROTEIN YHBQ"/>
    <property type="match status" value="1"/>
</dbReference>
<dbReference type="RefSeq" id="WP_336351262.1">
    <property type="nucleotide sequence ID" value="NZ_JAZAQL010000003.1"/>
</dbReference>
<dbReference type="InterPro" id="IPR050190">
    <property type="entry name" value="UPF0213_domain"/>
</dbReference>